<keyword evidence="2" id="KW-1185">Reference proteome</keyword>
<comment type="caution">
    <text evidence="1">The sequence shown here is derived from an EMBL/GenBank/DDBJ whole genome shotgun (WGS) entry which is preliminary data.</text>
</comment>
<dbReference type="EMBL" id="PENI01000006">
    <property type="protein sequence ID" value="RMB85752.1"/>
    <property type="molecule type" value="Genomic_DNA"/>
</dbReference>
<reference evidence="1 2" key="1">
    <citation type="submission" date="2017-11" db="EMBL/GenBank/DDBJ databases">
        <title>Draft genome of actinobacteria isolated from guarana (Paullinia cupana (Mart.) Ducke.</title>
        <authorList>
            <person name="Siqueira K.A."/>
            <person name="Liotti R.G."/>
            <person name="Mendes T.A.O."/>
            <person name="Soares M.A."/>
        </authorList>
    </citation>
    <scope>NUCLEOTIDE SEQUENCE [LARGE SCALE GENOMIC DNA]</scope>
    <source>
        <strain evidence="1 2">193</strain>
    </source>
</reference>
<accession>A0A3M0IBE1</accession>
<sequence length="61" mass="6969">MRRVMRIYVRHMRKAIIAGDLDRAGRIGIAAYRVANTHERRFLETYLGPNTAYLAGLAPKP</sequence>
<name>A0A3M0IBE1_9ACTN</name>
<proteinExistence type="predicted"/>
<gene>
    <name evidence="1" type="ORF">CTZ28_13365</name>
</gene>
<dbReference type="Proteomes" id="UP000270471">
    <property type="component" value="Unassembled WGS sequence"/>
</dbReference>
<evidence type="ECO:0000313" key="2">
    <source>
        <dbReference type="Proteomes" id="UP000270471"/>
    </source>
</evidence>
<dbReference type="AlphaFoldDB" id="A0A3M0IBE1"/>
<protein>
    <submittedName>
        <fullName evidence="1">Uncharacterized protein</fullName>
    </submittedName>
</protein>
<evidence type="ECO:0000313" key="1">
    <source>
        <dbReference type="EMBL" id="RMB85752.1"/>
    </source>
</evidence>
<organism evidence="1 2">
    <name type="scientific">Streptomyces shenzhenensis</name>
    <dbReference type="NCBI Taxonomy" id="943815"/>
    <lineage>
        <taxon>Bacteria</taxon>
        <taxon>Bacillati</taxon>
        <taxon>Actinomycetota</taxon>
        <taxon>Actinomycetes</taxon>
        <taxon>Kitasatosporales</taxon>
        <taxon>Streptomycetaceae</taxon>
        <taxon>Streptomyces</taxon>
    </lineage>
</organism>